<evidence type="ECO:0000313" key="3">
    <source>
        <dbReference type="Proteomes" id="UP000709466"/>
    </source>
</evidence>
<accession>A0ABX0VWU0</accession>
<keyword evidence="1" id="KW-0732">Signal</keyword>
<sequence>MLRRIAIALACVAGTMAAAEHVAEAGGGSVRVLDKITGVVTDLELQVGQEGRVGLLGVTMGDCRYPIDNPSGNAFGYLTVLYRDDQKPAFQGWMIASAPALNAMDHPRYDVWMLRCNNS</sequence>
<name>A0ABX0VWU0_9RHOB</name>
<dbReference type="EMBL" id="JAATOP010000001">
    <property type="protein sequence ID" value="NIY71364.1"/>
    <property type="molecule type" value="Genomic_DNA"/>
</dbReference>
<organism evidence="2 3">
    <name type="scientific">Marivivens donghaensis</name>
    <dbReference type="NCBI Taxonomy" id="1699413"/>
    <lineage>
        <taxon>Bacteria</taxon>
        <taxon>Pseudomonadati</taxon>
        <taxon>Pseudomonadota</taxon>
        <taxon>Alphaproteobacteria</taxon>
        <taxon>Rhodobacterales</taxon>
        <taxon>Paracoccaceae</taxon>
        <taxon>Marivivens group</taxon>
        <taxon>Marivivens</taxon>
    </lineage>
</organism>
<protein>
    <submittedName>
        <fullName evidence="2">DUF2155 domain-containing protein</fullName>
    </submittedName>
</protein>
<evidence type="ECO:0000313" key="2">
    <source>
        <dbReference type="EMBL" id="NIY71364.1"/>
    </source>
</evidence>
<comment type="caution">
    <text evidence="2">The sequence shown here is derived from an EMBL/GenBank/DDBJ whole genome shotgun (WGS) entry which is preliminary data.</text>
</comment>
<keyword evidence="3" id="KW-1185">Reference proteome</keyword>
<reference evidence="2 3" key="1">
    <citation type="submission" date="2020-03" db="EMBL/GenBank/DDBJ databases">
        <title>Bacterial isolates of synthetic phycosphere.</title>
        <authorList>
            <person name="Fu H."/>
            <person name="Moran M.A."/>
        </authorList>
    </citation>
    <scope>NUCLEOTIDE SEQUENCE [LARGE SCALE GENOMIC DNA]</scope>
    <source>
        <strain evidence="2 3">HF1</strain>
    </source>
</reference>
<dbReference type="InterPro" id="IPR019225">
    <property type="entry name" value="DUF2155"/>
</dbReference>
<dbReference type="Pfam" id="PF09923">
    <property type="entry name" value="DUF2155"/>
    <property type="match status" value="1"/>
</dbReference>
<proteinExistence type="predicted"/>
<evidence type="ECO:0000256" key="1">
    <source>
        <dbReference type="SAM" id="SignalP"/>
    </source>
</evidence>
<dbReference type="RefSeq" id="WP_167636239.1">
    <property type="nucleotide sequence ID" value="NZ_JAATOP010000001.1"/>
</dbReference>
<dbReference type="Proteomes" id="UP000709466">
    <property type="component" value="Unassembled WGS sequence"/>
</dbReference>
<gene>
    <name evidence="2" type="ORF">HCZ30_02825</name>
</gene>
<feature type="chain" id="PRO_5046835941" evidence="1">
    <location>
        <begin position="19"/>
        <end position="119"/>
    </location>
</feature>
<feature type="signal peptide" evidence="1">
    <location>
        <begin position="1"/>
        <end position="18"/>
    </location>
</feature>